<dbReference type="PANTHER" id="PTHR35585:SF1">
    <property type="entry name" value="HHE DOMAIN PROTEIN (AFU_ORTHOLOGUE AFUA_4G00730)"/>
    <property type="match status" value="1"/>
</dbReference>
<dbReference type="OrthoDB" id="9983919at2759"/>
<comment type="caution">
    <text evidence="3">The sequence shown here is derived from an EMBL/GenBank/DDBJ whole genome shotgun (WGS) entry which is preliminary data.</text>
</comment>
<dbReference type="AlphaFoldDB" id="A0A9N8ZPT1"/>
<proteinExistence type="predicted"/>
<dbReference type="PANTHER" id="PTHR35585">
    <property type="entry name" value="HHE DOMAIN PROTEIN (AFU_ORTHOLOGUE AFUA_4G00730)"/>
    <property type="match status" value="1"/>
</dbReference>
<feature type="compositionally biased region" description="Low complexity" evidence="1">
    <location>
        <begin position="209"/>
        <end position="228"/>
    </location>
</feature>
<evidence type="ECO:0000313" key="4">
    <source>
        <dbReference type="Proteomes" id="UP000789508"/>
    </source>
</evidence>
<organism evidence="3 4">
    <name type="scientific">Ambispora leptoticha</name>
    <dbReference type="NCBI Taxonomy" id="144679"/>
    <lineage>
        <taxon>Eukaryota</taxon>
        <taxon>Fungi</taxon>
        <taxon>Fungi incertae sedis</taxon>
        <taxon>Mucoromycota</taxon>
        <taxon>Glomeromycotina</taxon>
        <taxon>Glomeromycetes</taxon>
        <taxon>Archaeosporales</taxon>
        <taxon>Ambisporaceae</taxon>
        <taxon>Ambispora</taxon>
    </lineage>
</organism>
<feature type="region of interest" description="Disordered" evidence="1">
    <location>
        <begin position="209"/>
        <end position="241"/>
    </location>
</feature>
<dbReference type="InterPro" id="IPR012312">
    <property type="entry name" value="Hemerythrin-like"/>
</dbReference>
<name>A0A9N8ZPT1_9GLOM</name>
<dbReference type="CDD" id="cd12108">
    <property type="entry name" value="Hr-like"/>
    <property type="match status" value="1"/>
</dbReference>
<dbReference type="Gene3D" id="1.20.120.520">
    <property type="entry name" value="nmb1532 protein domain like"/>
    <property type="match status" value="1"/>
</dbReference>
<dbReference type="Pfam" id="PF01814">
    <property type="entry name" value="Hemerythrin"/>
    <property type="match status" value="1"/>
</dbReference>
<dbReference type="Proteomes" id="UP000789508">
    <property type="component" value="Unassembled WGS sequence"/>
</dbReference>
<evidence type="ECO:0000256" key="1">
    <source>
        <dbReference type="SAM" id="MobiDB-lite"/>
    </source>
</evidence>
<accession>A0A9N8ZPT1</accession>
<keyword evidence="4" id="KW-1185">Reference proteome</keyword>
<protein>
    <submittedName>
        <fullName evidence="3">2615_t:CDS:1</fullName>
    </submittedName>
</protein>
<gene>
    <name evidence="3" type="ORF">ALEPTO_LOCUS3584</name>
</gene>
<reference evidence="3" key="1">
    <citation type="submission" date="2021-06" db="EMBL/GenBank/DDBJ databases">
        <authorList>
            <person name="Kallberg Y."/>
            <person name="Tangrot J."/>
            <person name="Rosling A."/>
        </authorList>
    </citation>
    <scope>NUCLEOTIDE SEQUENCE</scope>
    <source>
        <strain evidence="3">FL130A</strain>
    </source>
</reference>
<sequence length="453" mass="52622">MSKDVFAQVKEDHSVVKQLYERFKNENDEHERQKIANTIIREVSIHSATEEIVLYPAFEEYLPNGREFADHARKEHLDIKNVMYELDKMKVSDAGYVPKLDSAMEEFIHHAREEEEDNIPKLQNYLSQEKIQALGKSWHNTRPVVPTRPHPGAPDKPPAETIVGAATAPADKLRDATREFVEEWEMLNHHSPLSSSTSTIARRTRESSGSFPSLYSVSSSHSSVSSDSFYNPRHQKETSISSDDISIKDVATINSSIKEFKEINSSSDLENKTTKKLESSYPTNYHTLENRQIDGSNGSNNIIKGKSSIMGLTYSTFIEDYVNNVNFLSYEFDNNNNYYNHHMDNPIDLWKEAQHQNNFSQEYFNTIDFNPVSWYPTEQELEQYCFPETRRTLTRRRSIRRRNRHNGSNKYHPHRHLRLIPLEREQTRISPITKEYLKNIGQRLLTQKSISPP</sequence>
<dbReference type="EMBL" id="CAJVPS010000681">
    <property type="protein sequence ID" value="CAG8503097.1"/>
    <property type="molecule type" value="Genomic_DNA"/>
</dbReference>
<evidence type="ECO:0000313" key="3">
    <source>
        <dbReference type="EMBL" id="CAG8503097.1"/>
    </source>
</evidence>
<feature type="domain" description="Hemerythrin-like" evidence="2">
    <location>
        <begin position="7"/>
        <end position="122"/>
    </location>
</feature>
<evidence type="ECO:0000259" key="2">
    <source>
        <dbReference type="Pfam" id="PF01814"/>
    </source>
</evidence>